<dbReference type="PANTHER" id="PTHR16275:SF8">
    <property type="entry name" value="COILED-COIL DOMAIN-CONTAINING PROTEIN 40"/>
    <property type="match status" value="1"/>
</dbReference>
<proteinExistence type="predicted"/>
<feature type="coiled-coil region" evidence="1">
    <location>
        <begin position="870"/>
        <end position="974"/>
    </location>
</feature>
<evidence type="ECO:0000256" key="1">
    <source>
        <dbReference type="SAM" id="Coils"/>
    </source>
</evidence>
<dbReference type="PANTHER" id="PTHR16275">
    <property type="entry name" value="COILED-COIL DOMAIN-CONTAINING PROTEIN 40"/>
    <property type="match status" value="1"/>
</dbReference>
<gene>
    <name evidence="3" type="primary">PmlGA01_090009000</name>
    <name evidence="3" type="ORF">PMLGA01_090009000</name>
</gene>
<evidence type="ECO:0000256" key="2">
    <source>
        <dbReference type="SAM" id="MobiDB-lite"/>
    </source>
</evidence>
<name>A0A1C3KC80_PLAMA</name>
<feature type="region of interest" description="Disordered" evidence="2">
    <location>
        <begin position="1"/>
        <end position="79"/>
    </location>
</feature>
<dbReference type="VEuPathDB" id="PlasmoDB:PmUG01_09017200"/>
<protein>
    <submittedName>
        <fullName evidence="3">Uncharacterized protein</fullName>
    </submittedName>
</protein>
<dbReference type="GO" id="GO:0035082">
    <property type="term" value="P:axoneme assembly"/>
    <property type="evidence" value="ECO:0007669"/>
    <property type="project" value="InterPro"/>
</dbReference>
<dbReference type="GO" id="GO:0005737">
    <property type="term" value="C:cytoplasm"/>
    <property type="evidence" value="ECO:0007669"/>
    <property type="project" value="TreeGrafter"/>
</dbReference>
<reference evidence="3 4" key="1">
    <citation type="submission" date="2016-06" db="EMBL/GenBank/DDBJ databases">
        <authorList>
            <consortium name="Pathogen Informatics"/>
        </authorList>
    </citation>
    <scope>NUCLEOTIDE SEQUENCE [LARGE SCALE GENOMIC DNA]</scope>
    <source>
        <strain evidence="3">PmlGA01</strain>
    </source>
</reference>
<evidence type="ECO:0000313" key="3">
    <source>
        <dbReference type="EMBL" id="SBT71184.1"/>
    </source>
</evidence>
<dbReference type="EMBL" id="LT594497">
    <property type="protein sequence ID" value="SBT71184.1"/>
    <property type="molecule type" value="Genomic_DNA"/>
</dbReference>
<feature type="coiled-coil region" evidence="1">
    <location>
        <begin position="464"/>
        <end position="631"/>
    </location>
</feature>
<dbReference type="InterPro" id="IPR037386">
    <property type="entry name" value="CCDC40"/>
</dbReference>
<feature type="compositionally biased region" description="Basic and acidic residues" evidence="2">
    <location>
        <begin position="18"/>
        <end position="49"/>
    </location>
</feature>
<feature type="coiled-coil region" evidence="1">
    <location>
        <begin position="674"/>
        <end position="806"/>
    </location>
</feature>
<feature type="compositionally biased region" description="Basic residues" evidence="2">
    <location>
        <begin position="7"/>
        <end position="17"/>
    </location>
</feature>
<evidence type="ECO:0000313" key="4">
    <source>
        <dbReference type="Proteomes" id="UP000219799"/>
    </source>
</evidence>
<sequence length="1160" mass="137486">MGFQSCAHKKDKNKKDKNKKDKEKKDKNKKDKEKKDKNKKDKEKKDKNKKDKNKKDKNKKDKNKKDKNKKDKNKKLYTSTSNENIEDNIVSDFISEKADSNIGIRKGNRNVYQKNDQMKKSLISSSKSDASKRDSNFSTVEEAVKQNNIISTVRTNDSIISNEDTVSYLSTELKKDHTSLDYPLDEISGKSYYDNTSFVNFSPTEGMEDVKSGTVEYVEGDEEEMGQYYLTDSDRKSCMTTSNSVKRRIDHGLDEKAKEKNVPFFRDGTNIRNTEGKSAAGSKINDNENANGRADNKIKAVNRANRISEEQRSNSKLENLKDILHDQLKKKKSLLLEKLRAREHEKRKLEEDVKNAGLELFRINKESELLINREQELMNSLESIKCQKDIYTNENIELKKMYNNELLELKKALNYYIEIDYKLNNSLLELNNLKKYYDYVHVNSKISENVLSSNKEMKIKQKTINKKENILSKMKHELNELSSRISIKKELYKNEETECQNLQKLIKEEKKEVSILKEEKNKLIKNFNDSISNMKKRDEAIDEINNKLNQLKSNVSELEKSIEQLKKENIIEKEKKEKLLMEFRMLKRDKEKVKMDKEILEKNIEEICQYNEKIKEKIRNEKKKYDEINDVIQNIHKDVRIRENKIKVIKNGINQNIDKIINVYTEEIKIGHFSSKLKSELAAVKENIIKKESEMENYKNDIVRIKIQQILESTKRENMEKKMNKLNEEYDEKNSILCNYDNIIRKNHHLIENKQVEVDRLNEEFDKKNKKGADLHGIPVTLEMKIQKLNKQISDIIKDSRLLEKQWFFKQSEMIKIQNENSNINEEILKGKDLCLILGQKKCELQENYKNVKDIIKKLNKNILYIRLQLEKFASKNNDTLLKIEKIEDEMLKWNENINVKAEEYKNKKESLNTDINNLKNEKEQYQQDLLNYENKILFFEEKITEKKKLKGVIKEYIENKDIIQLKKQQQEKNIFIENMKKQKNIILANIKLALSKRNDLDNKRELFQKNYESGVNVSFKIQHEISLLKKNVKTTKNKKKYLTEHLSELTKTYDHLLNQMKDQQIYFSCLNQEYNMYQGIVQIKNFEKKHRFQELLKFQNAVKNVHILENSKKPYDHIKKACSTQKKRLSSIINILQNFSTNNEKYTQFISVILEWITN</sequence>
<dbReference type="Proteomes" id="UP000219799">
    <property type="component" value="Chromosome 9"/>
</dbReference>
<keyword evidence="1" id="KW-0175">Coiled coil</keyword>
<feature type="coiled-coil region" evidence="1">
    <location>
        <begin position="317"/>
        <end position="366"/>
    </location>
</feature>
<organism evidence="3 4">
    <name type="scientific">Plasmodium malariae</name>
    <dbReference type="NCBI Taxonomy" id="5858"/>
    <lineage>
        <taxon>Eukaryota</taxon>
        <taxon>Sar</taxon>
        <taxon>Alveolata</taxon>
        <taxon>Apicomplexa</taxon>
        <taxon>Aconoidasida</taxon>
        <taxon>Haemosporida</taxon>
        <taxon>Plasmodiidae</taxon>
        <taxon>Plasmodium</taxon>
        <taxon>Plasmodium (Plasmodium)</taxon>
    </lineage>
</organism>
<dbReference type="AlphaFoldDB" id="A0A1C3KC80"/>
<feature type="compositionally biased region" description="Basic residues" evidence="2">
    <location>
        <begin position="50"/>
        <end position="75"/>
    </location>
</feature>
<accession>A0A1C3KC80</accession>